<sequence length="634" mass="73419">MEVIPGIGDMGGGGGHSWNNSVSRNRILEEVNQSETSLATVSWGELRKIARRAIGEDVRSHIKEKSRTSTFQTRYRITEKGLQIADGGSLDGRMFHEVFVERVRSLGPSLGVAPDEAELARLEKLEQAILAGSKHLVTAAGKDGAFRYLQDWQVKSDGIVVMRSFDIAAAAGRDLSRKEISDVLRKNTGSDKYHAADSEGLLLVKTQGAYLNTEGGFLDRSRDYVRQKKIVDVNFTNRLIYQGSDKIPAIRDLRLVKSAESKPRKEIKLRLPVAEKALFSPSKPNLWQTLVVAGSAWMTEKIKRTRQQKQLEARFSQPTNLSWREKLQVKIKQVFLIQPASIKRTEPAVAKSTIGSKTETKRRAYIKQLVEIFTQKKTQVRQIFTWVKMQPKELSKRIPAKIETIVQPLKSTISRGREKIAGFLHISREKLQALFTYFLHRTEIVRIKVATKPESMLKRQETKTNFLKQFQIKLAYLYKKFTDKNQGINFRKELRKKVRPEREVRPNWQLSWLKQQGSSRESESWFVGRFRKGLIQIWQRLTSNWQEFFWGQARSESQTRLGEFKLQIEPMRKTKIASLDWWIFWWLYLRLHRKFQFERPNRIVTGQTPIRPKRKSRLIWQRSLSAPCGSVILA</sequence>
<proteinExistence type="predicted"/>
<dbReference type="EMBL" id="LCFD01000001">
    <property type="protein sequence ID" value="KKS87664.1"/>
    <property type="molecule type" value="Genomic_DNA"/>
</dbReference>
<comment type="caution">
    <text evidence="1">The sequence shown here is derived from an EMBL/GenBank/DDBJ whole genome shotgun (WGS) entry which is preliminary data.</text>
</comment>
<gene>
    <name evidence="1" type="ORF">UV61_C0001G0071</name>
</gene>
<accession>A0A0G1CQ55</accession>
<reference evidence="1 2" key="1">
    <citation type="journal article" date="2015" name="Nature">
        <title>rRNA introns, odd ribosomes, and small enigmatic genomes across a large radiation of phyla.</title>
        <authorList>
            <person name="Brown C.T."/>
            <person name="Hug L.A."/>
            <person name="Thomas B.C."/>
            <person name="Sharon I."/>
            <person name="Castelle C.J."/>
            <person name="Singh A."/>
            <person name="Wilkins M.J."/>
            <person name="Williams K.H."/>
            <person name="Banfield J.F."/>
        </authorList>
    </citation>
    <scope>NUCLEOTIDE SEQUENCE [LARGE SCALE GENOMIC DNA]</scope>
</reference>
<evidence type="ECO:0000313" key="2">
    <source>
        <dbReference type="Proteomes" id="UP000034050"/>
    </source>
</evidence>
<name>A0A0G1CQ55_9BACT</name>
<dbReference type="STRING" id="1618446.UV61_C0001G0071"/>
<dbReference type="AlphaFoldDB" id="A0A0G1CQ55"/>
<organism evidence="1 2">
    <name type="scientific">Candidatus Gottesmanbacteria bacterium GW2011_GWB1_43_11</name>
    <dbReference type="NCBI Taxonomy" id="1618446"/>
    <lineage>
        <taxon>Bacteria</taxon>
        <taxon>Candidatus Gottesmaniibacteriota</taxon>
    </lineage>
</organism>
<protein>
    <submittedName>
        <fullName evidence="1">Uncharacterized protein</fullName>
    </submittedName>
</protein>
<dbReference type="Proteomes" id="UP000034050">
    <property type="component" value="Unassembled WGS sequence"/>
</dbReference>
<evidence type="ECO:0000313" key="1">
    <source>
        <dbReference type="EMBL" id="KKS87664.1"/>
    </source>
</evidence>